<feature type="binding site" evidence="1">
    <location>
        <position position="132"/>
    </location>
    <ligand>
        <name>S-adenosyl-L-methionine</name>
        <dbReference type="ChEBI" id="CHEBI:59789"/>
    </ligand>
</feature>
<feature type="binding site" evidence="1">
    <location>
        <position position="86"/>
    </location>
    <ligand>
        <name>S-adenosyl-L-methionine</name>
        <dbReference type="ChEBI" id="CHEBI:59789"/>
    </ligand>
</feature>
<keyword evidence="1" id="KW-0819">tRNA processing</keyword>
<dbReference type="GO" id="GO:0006400">
    <property type="term" value="P:tRNA modification"/>
    <property type="evidence" value="ECO:0007669"/>
    <property type="project" value="UniProtKB-UniRule"/>
</dbReference>
<comment type="similarity">
    <text evidence="1">Belongs to the class I-like SAM-binding methyltransferase superfamily. CmoM family.</text>
</comment>
<comment type="function">
    <text evidence="1">Catalyzes the methylation of 5-carboxymethoxyuridine (cmo5U) to form 5-methoxycarbonylmethoxyuridine (mcmo5U) at position 34 in tRNAs.</text>
</comment>
<dbReference type="EC" id="2.1.1.-" evidence="1"/>
<dbReference type="Pfam" id="PF08241">
    <property type="entry name" value="Methyltransf_11"/>
    <property type="match status" value="1"/>
</dbReference>
<dbReference type="PANTHER" id="PTHR43861">
    <property type="entry name" value="TRANS-ACONITATE 2-METHYLTRANSFERASE-RELATED"/>
    <property type="match status" value="1"/>
</dbReference>
<keyword evidence="1" id="KW-0949">S-adenosyl-L-methionine</keyword>
<dbReference type="GO" id="GO:0097697">
    <property type="term" value="F:tRNA (5-carboxymethoxyuridine(34)-5-O)-methyltransferase activity"/>
    <property type="evidence" value="ECO:0007669"/>
    <property type="project" value="UniProtKB-UniRule"/>
</dbReference>
<reference evidence="3 4" key="1">
    <citation type="submission" date="2013-07" db="EMBL/GenBank/DDBJ databases">
        <title>Comparative Genomic and Metabolomic Analysis of Twelve Strains of Pseudoalteromonas luteoviolacea.</title>
        <authorList>
            <person name="Vynne N.G."/>
            <person name="Mansson M."/>
            <person name="Gram L."/>
        </authorList>
    </citation>
    <scope>NUCLEOTIDE SEQUENCE [LARGE SCALE GENOMIC DNA]</scope>
    <source>
        <strain evidence="3 4">NCIMB 1942</strain>
    </source>
</reference>
<dbReference type="SUPFAM" id="SSF53335">
    <property type="entry name" value="S-adenosyl-L-methionine-dependent methyltransferases"/>
    <property type="match status" value="1"/>
</dbReference>
<comment type="caution">
    <text evidence="1">Lacks conserved residue(s) required for the propagation of feature annotation.</text>
</comment>
<evidence type="ECO:0000313" key="4">
    <source>
        <dbReference type="Proteomes" id="UP000076587"/>
    </source>
</evidence>
<dbReference type="PATRIC" id="fig|1365253.3.peg.4599"/>
<keyword evidence="1" id="KW-0808">Transferase</keyword>
<dbReference type="GO" id="GO:0008757">
    <property type="term" value="F:S-adenosylmethionine-dependent methyltransferase activity"/>
    <property type="evidence" value="ECO:0007669"/>
    <property type="project" value="InterPro"/>
</dbReference>
<dbReference type="InterPro" id="IPR033664">
    <property type="entry name" value="Cmo5U_methylTrfase"/>
</dbReference>
<evidence type="ECO:0000259" key="2">
    <source>
        <dbReference type="Pfam" id="PF08241"/>
    </source>
</evidence>
<dbReference type="OrthoDB" id="4697647at2"/>
<keyword evidence="1" id="KW-0489">Methyltransferase</keyword>
<dbReference type="Proteomes" id="UP000076587">
    <property type="component" value="Unassembled WGS sequence"/>
</dbReference>
<dbReference type="AlphaFoldDB" id="A0A166YZZ0"/>
<evidence type="ECO:0000256" key="1">
    <source>
        <dbReference type="HAMAP-Rule" id="MF_02057"/>
    </source>
</evidence>
<dbReference type="Gene3D" id="3.40.50.150">
    <property type="entry name" value="Vaccinia Virus protein VP39"/>
    <property type="match status" value="1"/>
</dbReference>
<dbReference type="PANTHER" id="PTHR43861:SF1">
    <property type="entry name" value="TRANS-ACONITATE 2-METHYLTRANSFERASE"/>
    <property type="match status" value="1"/>
</dbReference>
<comment type="catalytic activity">
    <reaction evidence="1">
        <text>5-carboxymethoxyuridine(34) in tRNA + S-adenosyl-L-methionine = 5-methoxycarbonylmethoxyuridine(34) in tRNA + S-adenosyl-L-homocysteine</text>
        <dbReference type="Rhea" id="RHEA:54080"/>
        <dbReference type="Rhea" id="RHEA-COMP:13383"/>
        <dbReference type="Rhea" id="RHEA-COMP:13781"/>
        <dbReference type="ChEBI" id="CHEBI:57856"/>
        <dbReference type="ChEBI" id="CHEBI:59789"/>
        <dbReference type="ChEBI" id="CHEBI:136879"/>
        <dbReference type="ChEBI" id="CHEBI:138053"/>
    </reaction>
</comment>
<protein>
    <recommendedName>
        <fullName evidence="1">tRNA 5-carboxymethoxyuridine methyltransferase</fullName>
        <ecNumber evidence="1">2.1.1.-</ecNumber>
    </recommendedName>
    <alternativeName>
        <fullName evidence="1">cmo5U methyltransferase</fullName>
    </alternativeName>
</protein>
<comment type="caution">
    <text evidence="3">The sequence shown here is derived from an EMBL/GenBank/DDBJ whole genome shotgun (WGS) entry which is preliminary data.</text>
</comment>
<gene>
    <name evidence="1" type="primary">cmoM</name>
    <name evidence="3" type="ORF">N482_03255</name>
</gene>
<dbReference type="RefSeq" id="WP_063378905.1">
    <property type="nucleotide sequence ID" value="NZ_AUXT01000205.1"/>
</dbReference>
<proteinExistence type="inferred from homology"/>
<dbReference type="HAMAP" id="MF_02057">
    <property type="entry name" value="tRNA_methyltr_CmoM"/>
    <property type="match status" value="1"/>
</dbReference>
<feature type="domain" description="Methyltransferase type 11" evidence="2">
    <location>
        <begin position="62"/>
        <end position="159"/>
    </location>
</feature>
<feature type="binding site" evidence="1">
    <location>
        <begin position="65"/>
        <end position="66"/>
    </location>
    <ligand>
        <name>S-adenosyl-L-methionine</name>
        <dbReference type="ChEBI" id="CHEBI:59789"/>
    </ligand>
</feature>
<name>A0A166YZZ0_9GAMM</name>
<dbReference type="InterPro" id="IPR013216">
    <property type="entry name" value="Methyltransf_11"/>
</dbReference>
<dbReference type="EMBL" id="AUXT01000205">
    <property type="protein sequence ID" value="KZN43676.1"/>
    <property type="molecule type" value="Genomic_DNA"/>
</dbReference>
<dbReference type="CDD" id="cd02440">
    <property type="entry name" value="AdoMet_MTases"/>
    <property type="match status" value="1"/>
</dbReference>
<organism evidence="3 4">
    <name type="scientific">Pseudoalteromonas luteoviolacea NCIMB 1942</name>
    <dbReference type="NCBI Taxonomy" id="1365253"/>
    <lineage>
        <taxon>Bacteria</taxon>
        <taxon>Pseudomonadati</taxon>
        <taxon>Pseudomonadota</taxon>
        <taxon>Gammaproteobacteria</taxon>
        <taxon>Alteromonadales</taxon>
        <taxon>Pseudoalteromonadaceae</taxon>
        <taxon>Pseudoalteromonas</taxon>
    </lineage>
</organism>
<accession>A0A166YZZ0</accession>
<sequence>MPKKKQQPKSVTPHDRNFCDIASKFKNNIYGTTKGKIREAVLQRDLNDILSKLKQSAPLRILDVGGGQGQLALYLANKGHQVTLIDISEQMLNLAKERSVAANVSHSMTFIHAQLQAIPELNMGKFDLVLCHAVLEWVVDQPEALGILRASLKPEGILSLMYFNKSAQRLANMVYGNFDYVASGLKVKQKVGLSPNQPLESEHVDHWLQELNLNQISKTGVRCFHDYLRELDKAESQFDELLAMELKYNQTEPYASIGRYTHLVLNHKK</sequence>
<dbReference type="InterPro" id="IPR029063">
    <property type="entry name" value="SAM-dependent_MTases_sf"/>
</dbReference>
<feature type="binding site" evidence="1">
    <location>
        <position position="38"/>
    </location>
    <ligand>
        <name>S-adenosyl-L-methionine</name>
        <dbReference type="ChEBI" id="CHEBI:59789"/>
    </ligand>
</feature>
<dbReference type="GO" id="GO:0032259">
    <property type="term" value="P:methylation"/>
    <property type="evidence" value="ECO:0007669"/>
    <property type="project" value="UniProtKB-KW"/>
</dbReference>
<evidence type="ECO:0000313" key="3">
    <source>
        <dbReference type="EMBL" id="KZN43676.1"/>
    </source>
</evidence>